<evidence type="ECO:0000256" key="6">
    <source>
        <dbReference type="ARBA" id="ARBA00023239"/>
    </source>
</evidence>
<keyword evidence="3" id="KW-0479">Metal-binding</keyword>
<comment type="caution">
    <text evidence="8">The sequence shown here is derived from an EMBL/GenBank/DDBJ whole genome shotgun (WGS) entry which is preliminary data.</text>
</comment>
<evidence type="ECO:0000256" key="4">
    <source>
        <dbReference type="ARBA" id="ARBA00023004"/>
    </source>
</evidence>
<dbReference type="GO" id="GO:0046872">
    <property type="term" value="F:metal ion binding"/>
    <property type="evidence" value="ECO:0007669"/>
    <property type="project" value="UniProtKB-KW"/>
</dbReference>
<dbReference type="EMBL" id="BGZO01000030">
    <property type="protein sequence ID" value="GBR76512.1"/>
    <property type="molecule type" value="Genomic_DNA"/>
</dbReference>
<keyword evidence="6" id="KW-0456">Lyase</keyword>
<evidence type="ECO:0000259" key="7">
    <source>
        <dbReference type="Pfam" id="PF05681"/>
    </source>
</evidence>
<evidence type="ECO:0000256" key="2">
    <source>
        <dbReference type="ARBA" id="ARBA00022485"/>
    </source>
</evidence>
<keyword evidence="9" id="KW-1185">Reference proteome</keyword>
<sequence length="277" mass="29394">MRPIAAELITAKIAAAIVDINLHLPPDVERALREAEQKETSTAGRSVLQKLLLNAQAARADGLPLCQDTGTCVVFLEIGQEVRIVGDLNESIQSGVARGYQSLRKSIVRDPLDRMNTQDNTPAVIHTEIVAGDVCKINLLAKGGGAENKSALYMLRPTADKNEIIAKIVETVRRADSAPCPPLILGIGLGGTFDTAPLLAKKALLREIGGTHPNQNYAALEKEILRAVNKLNIGPAGYGGITTALAAHVQAAPCHIASLPLAVNIQCHAARHCEIVL</sequence>
<keyword evidence="5" id="KW-0411">Iron-sulfur</keyword>
<dbReference type="PANTHER" id="PTHR30389:SF17">
    <property type="entry name" value="L(+)-TARTRATE DEHYDRATASE SUBUNIT ALPHA-RELATED"/>
    <property type="match status" value="1"/>
</dbReference>
<protein>
    <submittedName>
        <fullName evidence="8">Fumarate hydratase subunit alpha</fullName>
    </submittedName>
</protein>
<dbReference type="Pfam" id="PF05681">
    <property type="entry name" value="Fumerase"/>
    <property type="match status" value="1"/>
</dbReference>
<dbReference type="GO" id="GO:0016829">
    <property type="term" value="F:lyase activity"/>
    <property type="evidence" value="ECO:0007669"/>
    <property type="project" value="UniProtKB-KW"/>
</dbReference>
<keyword evidence="2" id="KW-0004">4Fe-4S</keyword>
<comment type="similarity">
    <text evidence="1">Belongs to the class-I fumarase family.</text>
</comment>
<evidence type="ECO:0000256" key="5">
    <source>
        <dbReference type="ARBA" id="ARBA00023014"/>
    </source>
</evidence>
<evidence type="ECO:0000256" key="3">
    <source>
        <dbReference type="ARBA" id="ARBA00022723"/>
    </source>
</evidence>
<dbReference type="NCBIfam" id="NF004885">
    <property type="entry name" value="PRK06246.1"/>
    <property type="match status" value="1"/>
</dbReference>
<dbReference type="AlphaFoldDB" id="A0A388TJ88"/>
<organism evidence="8 9">
    <name type="scientific">Candidatus Termititenax persephonae</name>
    <dbReference type="NCBI Taxonomy" id="2218525"/>
    <lineage>
        <taxon>Bacteria</taxon>
        <taxon>Bacillati</taxon>
        <taxon>Candidatus Margulisiibacteriota</taxon>
        <taxon>Candidatus Termititenacia</taxon>
        <taxon>Candidatus Termititenacales</taxon>
        <taxon>Candidatus Termititenacaceae</taxon>
        <taxon>Candidatus Termititenax</taxon>
    </lineage>
</organism>
<dbReference type="GO" id="GO:0051539">
    <property type="term" value="F:4 iron, 4 sulfur cluster binding"/>
    <property type="evidence" value="ECO:0007669"/>
    <property type="project" value="UniProtKB-KW"/>
</dbReference>
<reference evidence="8 9" key="1">
    <citation type="journal article" date="2019" name="ISME J.">
        <title>Genome analyses of uncultured TG2/ZB3 bacteria in 'Margulisbacteria' specifically attached to ectosymbiotic spirochetes of protists in the termite gut.</title>
        <authorList>
            <person name="Utami Y.D."/>
            <person name="Kuwahara H."/>
            <person name="Igai K."/>
            <person name="Murakami T."/>
            <person name="Sugaya K."/>
            <person name="Morikawa T."/>
            <person name="Nagura Y."/>
            <person name="Yuki M."/>
            <person name="Deevong P."/>
            <person name="Inoue T."/>
            <person name="Kihara K."/>
            <person name="Lo N."/>
            <person name="Yamada A."/>
            <person name="Ohkuma M."/>
            <person name="Hongoh Y."/>
        </authorList>
    </citation>
    <scope>NUCLEOTIDE SEQUENCE [LARGE SCALE GENOMIC DNA]</scope>
    <source>
        <strain evidence="8">NkOx7-02</strain>
    </source>
</reference>
<evidence type="ECO:0000313" key="8">
    <source>
        <dbReference type="EMBL" id="GBR76512.1"/>
    </source>
</evidence>
<dbReference type="Proteomes" id="UP000275925">
    <property type="component" value="Unassembled WGS sequence"/>
</dbReference>
<dbReference type="InterPro" id="IPR004646">
    <property type="entry name" value="Fe-S_hydro-lyase_TtdA-typ_cat"/>
</dbReference>
<proteinExistence type="inferred from homology"/>
<accession>A0A388TJ88</accession>
<dbReference type="NCBIfam" id="TIGR00722">
    <property type="entry name" value="ttdA_fumA_fumB"/>
    <property type="match status" value="1"/>
</dbReference>
<evidence type="ECO:0000313" key="9">
    <source>
        <dbReference type="Proteomes" id="UP000275925"/>
    </source>
</evidence>
<evidence type="ECO:0000256" key="1">
    <source>
        <dbReference type="ARBA" id="ARBA00008876"/>
    </source>
</evidence>
<dbReference type="PANTHER" id="PTHR30389">
    <property type="entry name" value="FUMARATE HYDRATASE-RELATED"/>
    <property type="match status" value="1"/>
</dbReference>
<dbReference type="InterPro" id="IPR051208">
    <property type="entry name" value="Class-I_Fumarase/Tartrate_DH"/>
</dbReference>
<feature type="domain" description="Fe-S hydro-lyase tartrate dehydratase alpha-type catalytic" evidence="7">
    <location>
        <begin position="12"/>
        <end position="275"/>
    </location>
</feature>
<gene>
    <name evidence="8" type="primary">fumA</name>
    <name evidence="8" type="ORF">NO2_1046</name>
</gene>
<keyword evidence="4" id="KW-0408">Iron</keyword>
<name>A0A388TJ88_9BACT</name>